<dbReference type="Gene3D" id="2.80.10.50">
    <property type="match status" value="3"/>
</dbReference>
<dbReference type="EMBL" id="JAFBCL010000001">
    <property type="protein sequence ID" value="MBM7813218.1"/>
    <property type="molecule type" value="Genomic_DNA"/>
</dbReference>
<evidence type="ECO:0000313" key="3">
    <source>
        <dbReference type="EMBL" id="MBM7813218.1"/>
    </source>
</evidence>
<feature type="signal peptide" evidence="1">
    <location>
        <begin position="1"/>
        <end position="19"/>
    </location>
</feature>
<evidence type="ECO:0000259" key="2">
    <source>
        <dbReference type="SMART" id="SM00458"/>
    </source>
</evidence>
<dbReference type="InterPro" id="IPR000772">
    <property type="entry name" value="Ricin_B_lectin"/>
</dbReference>
<protein>
    <submittedName>
        <fullName evidence="4">RICIN domain-containing protein</fullName>
    </submittedName>
</protein>
<dbReference type="RefSeq" id="WP_204843874.1">
    <property type="nucleotide sequence ID" value="NZ_JAFBCL010000001.1"/>
</dbReference>
<reference evidence="3 6" key="1">
    <citation type="submission" date="2021-01" db="EMBL/GenBank/DDBJ databases">
        <title>Sequencing the genomes of 1000 actinobacteria strains.</title>
        <authorList>
            <person name="Klenk H.-P."/>
        </authorList>
    </citation>
    <scope>NUCLEOTIDE SEQUENCE [LARGE SCALE GENOMIC DNA]</scope>
    <source>
        <strain evidence="3 6">DSM 44581</strain>
    </source>
</reference>
<evidence type="ECO:0000313" key="5">
    <source>
        <dbReference type="Proteomes" id="UP000671828"/>
    </source>
</evidence>
<evidence type="ECO:0000256" key="1">
    <source>
        <dbReference type="SAM" id="SignalP"/>
    </source>
</evidence>
<evidence type="ECO:0000313" key="4">
    <source>
        <dbReference type="EMBL" id="QTR01790.1"/>
    </source>
</evidence>
<dbReference type="PROSITE" id="PS50231">
    <property type="entry name" value="RICIN_B_LECTIN"/>
    <property type="match status" value="1"/>
</dbReference>
<dbReference type="SMART" id="SM00458">
    <property type="entry name" value="RICIN"/>
    <property type="match status" value="1"/>
</dbReference>
<dbReference type="AlphaFoldDB" id="A0A8T8HUA0"/>
<organism evidence="4 5">
    <name type="scientific">Saccharothrix algeriensis</name>
    <dbReference type="NCBI Taxonomy" id="173560"/>
    <lineage>
        <taxon>Bacteria</taxon>
        <taxon>Bacillati</taxon>
        <taxon>Actinomycetota</taxon>
        <taxon>Actinomycetes</taxon>
        <taxon>Pseudonocardiales</taxon>
        <taxon>Pseudonocardiaceae</taxon>
        <taxon>Saccharothrix</taxon>
    </lineage>
</organism>
<evidence type="ECO:0000313" key="6">
    <source>
        <dbReference type="Proteomes" id="UP001195724"/>
    </source>
</evidence>
<dbReference type="CDD" id="cd00161">
    <property type="entry name" value="beta-trefoil_Ricin-like"/>
    <property type="match status" value="1"/>
</dbReference>
<dbReference type="InterPro" id="IPR035992">
    <property type="entry name" value="Ricin_B-like_lectins"/>
</dbReference>
<keyword evidence="6" id="KW-1185">Reference proteome</keyword>
<dbReference type="SUPFAM" id="SSF50370">
    <property type="entry name" value="Ricin B-like lectins"/>
    <property type="match status" value="1"/>
</dbReference>
<gene>
    <name evidence="4" type="ORF">J7S33_21165</name>
    <name evidence="3" type="ORF">JOE68_004083</name>
</gene>
<keyword evidence="1" id="KW-0732">Signal</keyword>
<dbReference type="Proteomes" id="UP000671828">
    <property type="component" value="Chromosome"/>
</dbReference>
<dbReference type="EMBL" id="CP072788">
    <property type="protein sequence ID" value="QTR01790.1"/>
    <property type="molecule type" value="Genomic_DNA"/>
</dbReference>
<accession>A0A8T8HUA0</accession>
<feature type="chain" id="PRO_5035946427" evidence="1">
    <location>
        <begin position="20"/>
        <end position="170"/>
    </location>
</feature>
<reference evidence="4" key="2">
    <citation type="submission" date="2021-04" db="EMBL/GenBank/DDBJ databases">
        <title>Saccharothrix algeriensis WGS.</title>
        <authorList>
            <person name="Stuskova K."/>
            <person name="Hakalova E."/>
            <person name="Tebbal A.B."/>
            <person name="Eichmeier A."/>
        </authorList>
    </citation>
    <scope>NUCLEOTIDE SEQUENCE</scope>
    <source>
        <strain evidence="4">NRRL B-24137</strain>
    </source>
</reference>
<feature type="domain" description="Ricin B lectin" evidence="2">
    <location>
        <begin position="34"/>
        <end position="170"/>
    </location>
</feature>
<name>A0A8T8HUA0_9PSEU</name>
<sequence length="170" mass="18809">MTSALVVLTLLVAPLGASADRTSATDGARVLATNGTYPLKNDHSGKCLEVYGWSQANGGNVVQWDCHYGANQLWTFVRHGDGSYSLKNLNSGKCLDVYAWSQANGGDVVQWECHWGANQRWVQTWSDDTASFRYLSRHSGKALEVYGWSLADGGDVVQWEWHGGANQRWR</sequence>
<dbReference type="Proteomes" id="UP001195724">
    <property type="component" value="Unassembled WGS sequence"/>
</dbReference>
<dbReference type="Pfam" id="PF00652">
    <property type="entry name" value="Ricin_B_lectin"/>
    <property type="match status" value="1"/>
</dbReference>
<proteinExistence type="predicted"/>